<dbReference type="InterPro" id="IPR000210">
    <property type="entry name" value="BTB/POZ_dom"/>
</dbReference>
<dbReference type="Pfam" id="PF13516">
    <property type="entry name" value="LRR_6"/>
    <property type="match status" value="1"/>
</dbReference>
<evidence type="ECO:0000259" key="4">
    <source>
        <dbReference type="PROSITE" id="PS50097"/>
    </source>
</evidence>
<dbReference type="OMA" id="NIKGCAL"/>
<feature type="region of interest" description="Disordered" evidence="3">
    <location>
        <begin position="727"/>
        <end position="774"/>
    </location>
</feature>
<dbReference type="PROSITE" id="PS50097">
    <property type="entry name" value="BTB"/>
    <property type="match status" value="1"/>
</dbReference>
<dbReference type="Pfam" id="PF07707">
    <property type="entry name" value="BACK"/>
    <property type="match status" value="1"/>
</dbReference>
<keyword evidence="6" id="KW-1185">Reference proteome</keyword>
<feature type="region of interest" description="Disordered" evidence="3">
    <location>
        <begin position="33"/>
        <end position="60"/>
    </location>
</feature>
<dbReference type="Proteomes" id="UP000054558">
    <property type="component" value="Unassembled WGS sequence"/>
</dbReference>
<dbReference type="SUPFAM" id="SSF52047">
    <property type="entry name" value="RNI-like"/>
    <property type="match status" value="2"/>
</dbReference>
<dbReference type="GO" id="GO:0005737">
    <property type="term" value="C:cytoplasm"/>
    <property type="evidence" value="ECO:0000318"/>
    <property type="project" value="GO_Central"/>
</dbReference>
<comment type="pathway">
    <text evidence="2">Protein modification; protein ubiquitination.</text>
</comment>
<dbReference type="InterPro" id="IPR001611">
    <property type="entry name" value="Leu-rich_rpt"/>
</dbReference>
<accession>A0A0U9HUZ6</accession>
<feature type="region of interest" description="Disordered" evidence="3">
    <location>
        <begin position="550"/>
        <end position="604"/>
    </location>
</feature>
<dbReference type="InterPro" id="IPR006553">
    <property type="entry name" value="Leu-rich_rpt_Cys-con_subtyp"/>
</dbReference>
<evidence type="ECO:0000256" key="3">
    <source>
        <dbReference type="SAM" id="MobiDB-lite"/>
    </source>
</evidence>
<organism evidence="5 6">
    <name type="scientific">Klebsormidium nitens</name>
    <name type="common">Green alga</name>
    <name type="synonym">Ulothrix nitens</name>
    <dbReference type="NCBI Taxonomy" id="105231"/>
    <lineage>
        <taxon>Eukaryota</taxon>
        <taxon>Viridiplantae</taxon>
        <taxon>Streptophyta</taxon>
        <taxon>Klebsormidiophyceae</taxon>
        <taxon>Klebsormidiales</taxon>
        <taxon>Klebsormidiaceae</taxon>
        <taxon>Klebsormidium</taxon>
    </lineage>
</organism>
<feature type="domain" description="BTB" evidence="4">
    <location>
        <begin position="69"/>
        <end position="123"/>
    </location>
</feature>
<dbReference type="PANTHER" id="PTHR13318:SF105">
    <property type="entry name" value="F-BOX_LRR-REPEAT PROTEIN 3"/>
    <property type="match status" value="1"/>
</dbReference>
<feature type="region of interest" description="Disordered" evidence="3">
    <location>
        <begin position="397"/>
        <end position="417"/>
    </location>
</feature>
<dbReference type="InterPro" id="IPR032675">
    <property type="entry name" value="LRR_dom_sf"/>
</dbReference>
<gene>
    <name evidence="5" type="ORF">KFL_001410250</name>
</gene>
<evidence type="ECO:0000313" key="5">
    <source>
        <dbReference type="EMBL" id="GAQ83268.1"/>
    </source>
</evidence>
<dbReference type="InterPro" id="IPR011333">
    <property type="entry name" value="SKP1/BTB/POZ_sf"/>
</dbReference>
<dbReference type="SUPFAM" id="SSF54695">
    <property type="entry name" value="POZ domain"/>
    <property type="match status" value="1"/>
</dbReference>
<dbReference type="AlphaFoldDB" id="A0A0U9HUZ6"/>
<proteinExistence type="predicted"/>
<dbReference type="SMART" id="SM00367">
    <property type="entry name" value="LRR_CC"/>
    <property type="match status" value="6"/>
</dbReference>
<dbReference type="Gene3D" id="3.80.10.10">
    <property type="entry name" value="Ribonuclease Inhibitor"/>
    <property type="match status" value="3"/>
</dbReference>
<dbReference type="SMART" id="SM00225">
    <property type="entry name" value="BTB"/>
    <property type="match status" value="1"/>
</dbReference>
<reference evidence="5 6" key="1">
    <citation type="journal article" date="2014" name="Nat. Commun.">
        <title>Klebsormidium flaccidum genome reveals primary factors for plant terrestrial adaptation.</title>
        <authorList>
            <person name="Hori K."/>
            <person name="Maruyama F."/>
            <person name="Fujisawa T."/>
            <person name="Togashi T."/>
            <person name="Yamamoto N."/>
            <person name="Seo M."/>
            <person name="Sato S."/>
            <person name="Yamada T."/>
            <person name="Mori H."/>
            <person name="Tajima N."/>
            <person name="Moriyama T."/>
            <person name="Ikeuchi M."/>
            <person name="Watanabe M."/>
            <person name="Wada H."/>
            <person name="Kobayashi K."/>
            <person name="Saito M."/>
            <person name="Masuda T."/>
            <person name="Sasaki-Sekimoto Y."/>
            <person name="Mashiguchi K."/>
            <person name="Awai K."/>
            <person name="Shimojima M."/>
            <person name="Masuda S."/>
            <person name="Iwai M."/>
            <person name="Nobusawa T."/>
            <person name="Narise T."/>
            <person name="Kondo S."/>
            <person name="Saito H."/>
            <person name="Sato R."/>
            <person name="Murakawa M."/>
            <person name="Ihara Y."/>
            <person name="Oshima-Yamada Y."/>
            <person name="Ohtaka K."/>
            <person name="Satoh M."/>
            <person name="Sonobe K."/>
            <person name="Ishii M."/>
            <person name="Ohtani R."/>
            <person name="Kanamori-Sato M."/>
            <person name="Honoki R."/>
            <person name="Miyazaki D."/>
            <person name="Mochizuki H."/>
            <person name="Umetsu J."/>
            <person name="Higashi K."/>
            <person name="Shibata D."/>
            <person name="Kamiya Y."/>
            <person name="Sato N."/>
            <person name="Nakamura Y."/>
            <person name="Tabata S."/>
            <person name="Ida S."/>
            <person name="Kurokawa K."/>
            <person name="Ohta H."/>
        </authorList>
    </citation>
    <scope>NUCLEOTIDE SEQUENCE [LARGE SCALE GENOMIC DNA]</scope>
    <source>
        <strain evidence="5 6">NIES-2285</strain>
    </source>
</reference>
<dbReference type="EMBL" id="DF237090">
    <property type="protein sequence ID" value="GAQ83268.1"/>
    <property type="molecule type" value="Genomic_DNA"/>
</dbReference>
<protein>
    <recommendedName>
        <fullName evidence="4">BTB domain-containing protein</fullName>
    </recommendedName>
</protein>
<evidence type="ECO:0000256" key="2">
    <source>
        <dbReference type="ARBA" id="ARBA00004906"/>
    </source>
</evidence>
<name>A0A0U9HUZ6_KLENI</name>
<dbReference type="CDD" id="cd18186">
    <property type="entry name" value="BTB_POZ_ZBTB_KLHL-like"/>
    <property type="match status" value="1"/>
</dbReference>
<dbReference type="Gene3D" id="1.25.40.420">
    <property type="match status" value="1"/>
</dbReference>
<dbReference type="PANTHER" id="PTHR13318">
    <property type="entry name" value="PARTNER OF PAIRED, ISOFORM B-RELATED"/>
    <property type="match status" value="1"/>
</dbReference>
<comment type="function">
    <text evidence="1">May act as a substrate-specific adapter of an E3 ubiquitin-protein ligase complex (CUL3-RBX1-BTB) which mediates the ubiquitination and subsequent proteasomal degradation of target proteins.</text>
</comment>
<dbReference type="Pfam" id="PF00651">
    <property type="entry name" value="BTB"/>
    <property type="match status" value="1"/>
</dbReference>
<feature type="compositionally biased region" description="Basic and acidic residues" evidence="3">
    <location>
        <begin position="739"/>
        <end position="761"/>
    </location>
</feature>
<sequence length="1059" mass="113065">MMDLSALAEALPPLDQGDVTLVVCEGPDGFPEKLLGTEGENAQGSIREQASDGGFGESPKGAGGHATKFLAHKSVLLSSSDYFKSLFSNFKEATQETVTVHWDATIFAKVLGFLYGKELNIEPNDILPLIQSAYMFGIESLLGQCRNWISSCTPRPGQESGPVVDLESACGLWTAAKDVARDAAAADAVAELCVVTLAVFFEDAVAQQALREAPLELLMAVVNSEHLTVPSEKVVCEALLDWATDKCADVWSLAAKEIRWAMLPLPFRLGLRRRSPPLGSVLDAALLAASQPRASASSKRQPTLSKDFLPRVSEFLEGLDLRGCQQFNEASFFSLFRRPCPRLTRLDLSDCWRLRHHALLFGLADLLPSLAHLTAVNCPHLPSAFLLGEGHPNLQSLDLSVSSGQPKRRPYEPSPDWMLPGWAPDEAPTQFDDIWTPRPVRRAPANKILGPGGYSDPAVLSQRGLVQPRCAYPRLVDIALRKRSDVGAPLLHLLASTCPNLTSLDVSWCPDVADDSLAALLLKLPRLTELRAAGTKFGRESAAALLARDGWTQGTDEPSRGSIEAADAAASVREGTEQPASTFPSGKPCGENANSGPLLGARAEQGGFEAPTSGVLGADVSWLRVLDVSHCRELGGQHAAALTAGLDRLEEISLSGIVASGSFSFASSSIRRLDVNGLRIPGDELAMLLRKNPRLQRLDVRGCNQVGSRECSLDDGGDCSRLGMKDGCSRAESTSSGKTDGHRVGSKSAAERSADGHRQAEEPFSVGPSEQPAVWGEGSKLETLKVSWGFGHGSFRRLGSALGQLRSLTLGLGAAVSDADLAELAGACPRLEHLRLRMLMISGEGILPVVRQAQHLSTLSLHHCAGPFTPRLLDTLCGSAAGASLRTLKLIGGISTLDDACIARLANGLPTLEKLALAGARRLTPAALKLIAEGWPALRHLALENCGRVTADGADVLFTSCFALASLKLVHSGRGLPVDFIRAAHDRMPMLTSLFLDGCDAADGKFALIEPMATSVQGPLQSIQIGKCKKDKALHPAIRMSDPENYSTLVRICIDKIEL</sequence>
<dbReference type="OrthoDB" id="775260at2759"/>
<dbReference type="InterPro" id="IPR011705">
    <property type="entry name" value="BACK"/>
</dbReference>
<evidence type="ECO:0000256" key="1">
    <source>
        <dbReference type="ARBA" id="ARBA00002668"/>
    </source>
</evidence>
<dbReference type="STRING" id="105231.A0A0U9HUZ6"/>
<evidence type="ECO:0000313" key="6">
    <source>
        <dbReference type="Proteomes" id="UP000054558"/>
    </source>
</evidence>
<dbReference type="Gene3D" id="3.30.710.10">
    <property type="entry name" value="Potassium Channel Kv1.1, Chain A"/>
    <property type="match status" value="1"/>
</dbReference>